<dbReference type="InterPro" id="IPR044777">
    <property type="entry name" value="SLC17A9-like"/>
</dbReference>
<feature type="transmembrane region" description="Helical" evidence="5">
    <location>
        <begin position="186"/>
        <end position="204"/>
    </location>
</feature>
<keyword evidence="6" id="KW-0732">Signal</keyword>
<feature type="transmembrane region" description="Helical" evidence="5">
    <location>
        <begin position="127"/>
        <end position="146"/>
    </location>
</feature>
<keyword evidence="4 5" id="KW-0472">Membrane</keyword>
<evidence type="ECO:0000256" key="4">
    <source>
        <dbReference type="ARBA" id="ARBA00023136"/>
    </source>
</evidence>
<evidence type="ECO:0000313" key="9">
    <source>
        <dbReference type="Proteomes" id="UP000194236"/>
    </source>
</evidence>
<sequence length="479" mass="53060">MIIVCVSIICIFSNIQCSRINSILIHPDGRLNCNQNDKSIATIVMRFSILSIWPRTAINRLICLCTLANLINSADRVIMPIAIIPMANQFGWSIHWQGWILSSFAIGYITSQMIVSNVASRYGAGNVLSISIFFWSLSTLVTPMIASNIYLFIVFRILLGLGEGLGLPMIYQLFAANVPISQRSRAFGYLISAGTVGQTVSALVTSNVYWPFMFYSMGILGMFWLLLWLRFFHRNNHIVDDLISSNSGSRTASDLEAPLMVEDGSKNNRLASNNRFHVHWLEWVTRWPLWAIYLAHFAMNWSSYIIMQWLPYYLSRYLAADQKSLSLTALPYIMNSMAGIGAGHLADSLITERKWSILSVRRLMTGVGLFGAGLCMLLFCSLKSLWLAIVIICMAMSFCALNAAGHLSNHTDVAPNHAGVTFAISNTIATIPGLLCGPLTAELVTQSHGRWLPVFVLAAAINFVGAIIYVSQSSASSLF</sequence>
<feature type="transmembrane region" description="Helical" evidence="5">
    <location>
        <begin position="290"/>
        <end position="310"/>
    </location>
</feature>
<dbReference type="CDD" id="cd17380">
    <property type="entry name" value="MFS_SLC17A9_like"/>
    <property type="match status" value="1"/>
</dbReference>
<comment type="subcellular location">
    <subcellularLocation>
        <location evidence="1">Membrane</location>
        <topology evidence="1">Multi-pass membrane protein</topology>
    </subcellularLocation>
</comment>
<evidence type="ECO:0000256" key="5">
    <source>
        <dbReference type="SAM" id="Phobius"/>
    </source>
</evidence>
<dbReference type="Gene3D" id="1.20.1250.20">
    <property type="entry name" value="MFS general substrate transporter like domains"/>
    <property type="match status" value="2"/>
</dbReference>
<feature type="transmembrane region" description="Helical" evidence="5">
    <location>
        <begin position="152"/>
        <end position="174"/>
    </location>
</feature>
<feature type="transmembrane region" description="Helical" evidence="5">
    <location>
        <begin position="362"/>
        <end position="379"/>
    </location>
</feature>
<dbReference type="PANTHER" id="PTHR11662:SF40">
    <property type="entry name" value="MAJOR FACILITATOR SUPERFAMILY (MFS) PROFILE DOMAIN-CONTAINING PROTEIN"/>
    <property type="match status" value="1"/>
</dbReference>
<feature type="transmembrane region" description="Helical" evidence="5">
    <location>
        <begin position="419"/>
        <end position="440"/>
    </location>
</feature>
<gene>
    <name evidence="8" type="ORF">BLA29_001302</name>
</gene>
<dbReference type="GO" id="GO:0016020">
    <property type="term" value="C:membrane"/>
    <property type="evidence" value="ECO:0007669"/>
    <property type="project" value="UniProtKB-SubCell"/>
</dbReference>
<evidence type="ECO:0000256" key="1">
    <source>
        <dbReference type="ARBA" id="ARBA00004141"/>
    </source>
</evidence>
<comment type="caution">
    <text evidence="8">The sequence shown here is derived from an EMBL/GenBank/DDBJ whole genome shotgun (WGS) entry which is preliminary data.</text>
</comment>
<evidence type="ECO:0000256" key="6">
    <source>
        <dbReference type="SAM" id="SignalP"/>
    </source>
</evidence>
<evidence type="ECO:0000259" key="7">
    <source>
        <dbReference type="PROSITE" id="PS50850"/>
    </source>
</evidence>
<feature type="transmembrane region" description="Helical" evidence="5">
    <location>
        <begin position="210"/>
        <end position="229"/>
    </location>
</feature>
<evidence type="ECO:0000313" key="8">
    <source>
        <dbReference type="EMBL" id="OTF80733.1"/>
    </source>
</evidence>
<name>A0A1Y3BLP6_EURMA</name>
<feature type="transmembrane region" description="Helical" evidence="5">
    <location>
        <begin position="385"/>
        <end position="407"/>
    </location>
</feature>
<keyword evidence="2 5" id="KW-0812">Transmembrane</keyword>
<feature type="transmembrane region" description="Helical" evidence="5">
    <location>
        <begin position="96"/>
        <end position="115"/>
    </location>
</feature>
<dbReference type="EMBL" id="MUJZ01016810">
    <property type="protein sequence ID" value="OTF80733.1"/>
    <property type="molecule type" value="Genomic_DNA"/>
</dbReference>
<dbReference type="InterPro" id="IPR011701">
    <property type="entry name" value="MFS"/>
</dbReference>
<feature type="transmembrane region" description="Helical" evidence="5">
    <location>
        <begin position="452"/>
        <end position="470"/>
    </location>
</feature>
<evidence type="ECO:0000256" key="2">
    <source>
        <dbReference type="ARBA" id="ARBA00022692"/>
    </source>
</evidence>
<accession>A0A1Y3BLP6</accession>
<feature type="signal peptide" evidence="6">
    <location>
        <begin position="1"/>
        <end position="17"/>
    </location>
</feature>
<feature type="domain" description="Major facilitator superfamily (MFS) profile" evidence="7">
    <location>
        <begin position="61"/>
        <end position="477"/>
    </location>
</feature>
<dbReference type="OrthoDB" id="2250022at2759"/>
<evidence type="ECO:0000256" key="3">
    <source>
        <dbReference type="ARBA" id="ARBA00022989"/>
    </source>
</evidence>
<organism evidence="8 9">
    <name type="scientific">Euroglyphus maynei</name>
    <name type="common">Mayne's house dust mite</name>
    <dbReference type="NCBI Taxonomy" id="6958"/>
    <lineage>
        <taxon>Eukaryota</taxon>
        <taxon>Metazoa</taxon>
        <taxon>Ecdysozoa</taxon>
        <taxon>Arthropoda</taxon>
        <taxon>Chelicerata</taxon>
        <taxon>Arachnida</taxon>
        <taxon>Acari</taxon>
        <taxon>Acariformes</taxon>
        <taxon>Sarcoptiformes</taxon>
        <taxon>Astigmata</taxon>
        <taxon>Psoroptidia</taxon>
        <taxon>Analgoidea</taxon>
        <taxon>Pyroglyphidae</taxon>
        <taxon>Pyroglyphinae</taxon>
        <taxon>Euroglyphus</taxon>
    </lineage>
</organism>
<dbReference type="InterPro" id="IPR020846">
    <property type="entry name" value="MFS_dom"/>
</dbReference>
<keyword evidence="3 5" id="KW-1133">Transmembrane helix</keyword>
<dbReference type="FunFam" id="1.20.1250.20:FF:000452">
    <property type="entry name" value="sialin-like isoform X1"/>
    <property type="match status" value="1"/>
</dbReference>
<protein>
    <recommendedName>
        <fullName evidence="7">Major facilitator superfamily (MFS) profile domain-containing protein</fullName>
    </recommendedName>
</protein>
<dbReference type="GO" id="GO:0015291">
    <property type="term" value="F:secondary active transmembrane transporter activity"/>
    <property type="evidence" value="ECO:0007669"/>
    <property type="project" value="UniProtKB-ARBA"/>
</dbReference>
<proteinExistence type="predicted"/>
<reference evidence="8 9" key="1">
    <citation type="submission" date="2017-03" db="EMBL/GenBank/DDBJ databases">
        <title>Genome Survey of Euroglyphus maynei.</title>
        <authorList>
            <person name="Arlian L.G."/>
            <person name="Morgan M.S."/>
            <person name="Rider S.D."/>
        </authorList>
    </citation>
    <scope>NUCLEOTIDE SEQUENCE [LARGE SCALE GENOMIC DNA]</scope>
    <source>
        <strain evidence="8">Arlian Lab</strain>
        <tissue evidence="8">Whole body</tissue>
    </source>
</reference>
<keyword evidence="9" id="KW-1185">Reference proteome</keyword>
<feature type="chain" id="PRO_5011966011" description="Major facilitator superfamily (MFS) profile domain-containing protein" evidence="6">
    <location>
        <begin position="18"/>
        <end position="479"/>
    </location>
</feature>
<dbReference type="PROSITE" id="PS50850">
    <property type="entry name" value="MFS"/>
    <property type="match status" value="1"/>
</dbReference>
<dbReference type="PANTHER" id="PTHR11662">
    <property type="entry name" value="SOLUTE CARRIER FAMILY 17"/>
    <property type="match status" value="1"/>
</dbReference>
<dbReference type="Proteomes" id="UP000194236">
    <property type="component" value="Unassembled WGS sequence"/>
</dbReference>
<dbReference type="AlphaFoldDB" id="A0A1Y3BLP6"/>
<dbReference type="Pfam" id="PF07690">
    <property type="entry name" value="MFS_1"/>
    <property type="match status" value="1"/>
</dbReference>
<dbReference type="SUPFAM" id="SSF103473">
    <property type="entry name" value="MFS general substrate transporter"/>
    <property type="match status" value="1"/>
</dbReference>
<dbReference type="InterPro" id="IPR050382">
    <property type="entry name" value="MFS_Na/Anion_cotransporter"/>
</dbReference>
<feature type="transmembrane region" description="Helical" evidence="5">
    <location>
        <begin position="330"/>
        <end position="350"/>
    </location>
</feature>
<dbReference type="InterPro" id="IPR036259">
    <property type="entry name" value="MFS_trans_sf"/>
</dbReference>
<dbReference type="GO" id="GO:0006820">
    <property type="term" value="P:monoatomic anion transport"/>
    <property type="evidence" value="ECO:0007669"/>
    <property type="project" value="TreeGrafter"/>
</dbReference>